<keyword evidence="3 4" id="KW-0560">Oxidoreductase</keyword>
<sequence length="272" mass="28440">MLSNDTVAVIGAGNIGHSLIGGMIGGNLIETEDVIATRRTGSALDALAEEFPGLRTTTDNVEAVQDASIILLTIKPQSRAEVITNIRDHVDRDVLVISVLAGITSERLQLGFGQDQPVIRAMPNTPALVDAGATALSPGTYATDAHLEKARAIFEAVGNAVVVPEDHMDAVTGLSGSGPAYVYMFIEALTDAGVKQGMSREDASTLARQTVYGAAKLAIDTDKHPAILRDEVTTPGGTAIAAVSSLEEHGLRTMLINAVGTATQRSEELNDE</sequence>
<evidence type="ECO:0000256" key="1">
    <source>
        <dbReference type="ARBA" id="ARBA00005525"/>
    </source>
</evidence>
<dbReference type="GO" id="GO:0005737">
    <property type="term" value="C:cytoplasm"/>
    <property type="evidence" value="ECO:0007669"/>
    <property type="project" value="UniProtKB-SubCell"/>
</dbReference>
<accession>A0A840EE16</accession>
<evidence type="ECO:0000313" key="12">
    <source>
        <dbReference type="EMBL" id="MCS4121166.1"/>
    </source>
</evidence>
<evidence type="ECO:0000256" key="3">
    <source>
        <dbReference type="ARBA" id="ARBA00023002"/>
    </source>
</evidence>
<comment type="similarity">
    <text evidence="1 4">Belongs to the pyrroline-5-carboxylate reductase family.</text>
</comment>
<dbReference type="InterPro" id="IPR036291">
    <property type="entry name" value="NAD(P)-bd_dom_sf"/>
</dbReference>
<feature type="domain" description="Pyrroline-5-carboxylate reductase catalytic N-terminal" evidence="7">
    <location>
        <begin position="6"/>
        <end position="102"/>
    </location>
</feature>
<dbReference type="InterPro" id="IPR029036">
    <property type="entry name" value="P5CR_dimer"/>
</dbReference>
<dbReference type="HAMAP" id="MF_01925">
    <property type="entry name" value="P5C_reductase"/>
    <property type="match status" value="1"/>
</dbReference>
<dbReference type="EMBL" id="JANUAU010000002">
    <property type="protein sequence ID" value="MCS3676866.1"/>
    <property type="molecule type" value="Genomic_DNA"/>
</dbReference>
<evidence type="ECO:0000313" key="13">
    <source>
        <dbReference type="EMBL" id="MCS4157221.1"/>
    </source>
</evidence>
<dbReference type="Proteomes" id="UP001155010">
    <property type="component" value="Unassembled WGS sequence"/>
</dbReference>
<keyword evidence="4" id="KW-0028">Amino-acid biosynthesis</keyword>
<dbReference type="InterPro" id="IPR000304">
    <property type="entry name" value="Pyrroline-COOH_reductase"/>
</dbReference>
<evidence type="ECO:0000256" key="4">
    <source>
        <dbReference type="HAMAP-Rule" id="MF_01925"/>
    </source>
</evidence>
<dbReference type="EMBL" id="JANUBB010000002">
    <property type="protein sequence ID" value="MCS3950586.1"/>
    <property type="molecule type" value="Genomic_DNA"/>
</dbReference>
<protein>
    <recommendedName>
        <fullName evidence="4 5">Pyrroline-5-carboxylate reductase</fullName>
        <shortName evidence="4">P5C reductase</shortName>
        <shortName evidence="4">P5CR</shortName>
        <ecNumber evidence="4 5">1.5.1.2</ecNumber>
    </recommendedName>
    <alternativeName>
        <fullName evidence="4">PCA reductase</fullName>
    </alternativeName>
</protein>
<evidence type="ECO:0000256" key="6">
    <source>
        <dbReference type="PIRSR" id="PIRSR000193-1"/>
    </source>
</evidence>
<evidence type="ECO:0000259" key="7">
    <source>
        <dbReference type="Pfam" id="PF03807"/>
    </source>
</evidence>
<dbReference type="InterPro" id="IPR028939">
    <property type="entry name" value="P5C_Rdtase_cat_N"/>
</dbReference>
<name>A0A840EE16_9BACT</name>
<evidence type="ECO:0000256" key="2">
    <source>
        <dbReference type="ARBA" id="ARBA00022857"/>
    </source>
</evidence>
<dbReference type="Pfam" id="PF14748">
    <property type="entry name" value="P5CR_dimer"/>
    <property type="match status" value="1"/>
</dbReference>
<evidence type="ECO:0000313" key="14">
    <source>
        <dbReference type="Proteomes" id="UP001155040"/>
    </source>
</evidence>
<comment type="function">
    <text evidence="4">Catalyzes the reduction of 1-pyrroline-5-carboxylate (PCA) to L-proline.</text>
</comment>
<feature type="domain" description="Pyrroline-5-carboxylate reductase dimerisation" evidence="8">
    <location>
        <begin position="165"/>
        <end position="269"/>
    </location>
</feature>
<dbReference type="Proteomes" id="UP001155110">
    <property type="component" value="Unassembled WGS sequence"/>
</dbReference>
<dbReference type="InterPro" id="IPR008927">
    <property type="entry name" value="6-PGluconate_DH-like_C_sf"/>
</dbReference>
<evidence type="ECO:0000313" key="9">
    <source>
        <dbReference type="EMBL" id="MCS3676866.1"/>
    </source>
</evidence>
<evidence type="ECO:0000313" key="11">
    <source>
        <dbReference type="EMBL" id="MCS4037528.1"/>
    </source>
</evidence>
<keyword evidence="2 4" id="KW-0521">NADP</keyword>
<dbReference type="SUPFAM" id="SSF51735">
    <property type="entry name" value="NAD(P)-binding Rossmann-fold domains"/>
    <property type="match status" value="1"/>
</dbReference>
<comment type="catalytic activity">
    <reaction evidence="4">
        <text>L-proline + NAD(+) = (S)-1-pyrroline-5-carboxylate + NADH + 2 H(+)</text>
        <dbReference type="Rhea" id="RHEA:14105"/>
        <dbReference type="ChEBI" id="CHEBI:15378"/>
        <dbReference type="ChEBI" id="CHEBI:17388"/>
        <dbReference type="ChEBI" id="CHEBI:57540"/>
        <dbReference type="ChEBI" id="CHEBI:57945"/>
        <dbReference type="ChEBI" id="CHEBI:60039"/>
        <dbReference type="EC" id="1.5.1.2"/>
    </reaction>
</comment>
<dbReference type="AlphaFoldDB" id="A0A840EE16"/>
<comment type="catalytic activity">
    <reaction evidence="4">
        <text>L-proline + NADP(+) = (S)-1-pyrroline-5-carboxylate + NADPH + 2 H(+)</text>
        <dbReference type="Rhea" id="RHEA:14109"/>
        <dbReference type="ChEBI" id="CHEBI:15378"/>
        <dbReference type="ChEBI" id="CHEBI:17388"/>
        <dbReference type="ChEBI" id="CHEBI:57783"/>
        <dbReference type="ChEBI" id="CHEBI:58349"/>
        <dbReference type="ChEBI" id="CHEBI:60039"/>
        <dbReference type="EC" id="1.5.1.2"/>
    </reaction>
</comment>
<dbReference type="GO" id="GO:0055129">
    <property type="term" value="P:L-proline biosynthetic process"/>
    <property type="evidence" value="ECO:0007669"/>
    <property type="project" value="UniProtKB-UniRule"/>
</dbReference>
<feature type="binding site" evidence="6">
    <location>
        <position position="60"/>
    </location>
    <ligand>
        <name>NADPH</name>
        <dbReference type="ChEBI" id="CHEBI:57783"/>
    </ligand>
</feature>
<dbReference type="GeneID" id="83728473"/>
<comment type="subcellular location">
    <subcellularLocation>
        <location evidence="4">Cytoplasm</location>
    </subcellularLocation>
</comment>
<dbReference type="Gene3D" id="3.40.50.720">
    <property type="entry name" value="NAD(P)-binding Rossmann-like Domain"/>
    <property type="match status" value="1"/>
</dbReference>
<dbReference type="Gene3D" id="1.10.3730.10">
    <property type="entry name" value="ProC C-terminal domain-like"/>
    <property type="match status" value="1"/>
</dbReference>
<comment type="pathway">
    <text evidence="4">Amino-acid biosynthesis; L-proline biosynthesis; L-proline from L-glutamate 5-semialdehyde: step 1/1.</text>
</comment>
<dbReference type="EMBL" id="JANUBF010000020">
    <property type="protein sequence ID" value="MCS4037528.1"/>
    <property type="molecule type" value="Genomic_DNA"/>
</dbReference>
<organism evidence="11 14">
    <name type="scientific">Salinibacter ruber</name>
    <dbReference type="NCBI Taxonomy" id="146919"/>
    <lineage>
        <taxon>Bacteria</taxon>
        <taxon>Pseudomonadati</taxon>
        <taxon>Rhodothermota</taxon>
        <taxon>Rhodothermia</taxon>
        <taxon>Rhodothermales</taxon>
        <taxon>Salinibacteraceae</taxon>
        <taxon>Salinibacter</taxon>
    </lineage>
</organism>
<reference evidence="11" key="1">
    <citation type="submission" date="2022-08" db="EMBL/GenBank/DDBJ databases">
        <title>Genomic Encyclopedia of Type Strains, Phase V (KMG-V): Genome sequencing to study the core and pangenomes of soil and plant-associated prokaryotes.</title>
        <authorList>
            <person name="Whitman W."/>
        </authorList>
    </citation>
    <scope>NUCLEOTIDE SEQUENCE</scope>
    <source>
        <strain evidence="9">0</strain>
        <strain evidence="10">SP2017</strain>
        <strain evidence="13">SP3002</strain>
        <strain evidence="11">SP3012</strain>
        <strain evidence="12">SP3026</strain>
    </source>
</reference>
<dbReference type="Proteomes" id="UP001155144">
    <property type="component" value="Unassembled WGS sequence"/>
</dbReference>
<dbReference type="SUPFAM" id="SSF48179">
    <property type="entry name" value="6-phosphogluconate dehydrogenase C-terminal domain-like"/>
    <property type="match status" value="1"/>
</dbReference>
<comment type="caution">
    <text evidence="11">The sequence shown here is derived from an EMBL/GenBank/DDBJ whole genome shotgun (WGS) entry which is preliminary data.</text>
</comment>
<dbReference type="PANTHER" id="PTHR11645:SF0">
    <property type="entry name" value="PYRROLINE-5-CARBOXYLATE REDUCTASE 3"/>
    <property type="match status" value="1"/>
</dbReference>
<keyword evidence="4" id="KW-0641">Proline biosynthesis</keyword>
<evidence type="ECO:0000256" key="5">
    <source>
        <dbReference type="NCBIfam" id="TIGR00112"/>
    </source>
</evidence>
<dbReference type="Proteomes" id="UP001155040">
    <property type="component" value="Unassembled WGS sequence"/>
</dbReference>
<dbReference type="EMBL" id="JANTZM010000004">
    <property type="protein sequence ID" value="MCS4157221.1"/>
    <property type="molecule type" value="Genomic_DNA"/>
</dbReference>
<dbReference type="Pfam" id="PF03807">
    <property type="entry name" value="F420_oxidored"/>
    <property type="match status" value="1"/>
</dbReference>
<dbReference type="RefSeq" id="WP_011404307.1">
    <property type="nucleotide sequence ID" value="NZ_CALTRV010000001.1"/>
</dbReference>
<dbReference type="PANTHER" id="PTHR11645">
    <property type="entry name" value="PYRROLINE-5-CARBOXYLATE REDUCTASE"/>
    <property type="match status" value="1"/>
</dbReference>
<dbReference type="FunFam" id="1.10.3730.10:FF:000001">
    <property type="entry name" value="Pyrroline-5-carboxylate reductase"/>
    <property type="match status" value="1"/>
</dbReference>
<dbReference type="GO" id="GO:0004735">
    <property type="term" value="F:pyrroline-5-carboxylate reductase activity"/>
    <property type="evidence" value="ECO:0007669"/>
    <property type="project" value="UniProtKB-UniRule"/>
</dbReference>
<dbReference type="EMBL" id="JANUBL010000002">
    <property type="protein sequence ID" value="MCS4121166.1"/>
    <property type="molecule type" value="Genomic_DNA"/>
</dbReference>
<dbReference type="PIRSF" id="PIRSF000193">
    <property type="entry name" value="Pyrrol-5-carb_rd"/>
    <property type="match status" value="1"/>
</dbReference>
<keyword evidence="4" id="KW-0963">Cytoplasm</keyword>
<dbReference type="EC" id="1.5.1.2" evidence="4 5"/>
<evidence type="ECO:0000259" key="8">
    <source>
        <dbReference type="Pfam" id="PF14748"/>
    </source>
</evidence>
<proteinExistence type="inferred from homology"/>
<dbReference type="Proteomes" id="UP001155027">
    <property type="component" value="Unassembled WGS sequence"/>
</dbReference>
<gene>
    <name evidence="4" type="primary">proC</name>
    <name evidence="12" type="ORF">GGP45_001508</name>
    <name evidence="9" type="ORF">GGP71_000773</name>
    <name evidence="10" type="ORF">GGP83_000520</name>
    <name evidence="13" type="ORF">GGP99_001175</name>
    <name evidence="11" type="ORF">GGQ01_002611</name>
</gene>
<dbReference type="NCBIfam" id="TIGR00112">
    <property type="entry name" value="proC"/>
    <property type="match status" value="1"/>
</dbReference>
<dbReference type="OMA" id="VWAVKPQ"/>
<evidence type="ECO:0000313" key="10">
    <source>
        <dbReference type="EMBL" id="MCS3950586.1"/>
    </source>
</evidence>